<dbReference type="GO" id="GO:0005524">
    <property type="term" value="F:ATP binding"/>
    <property type="evidence" value="ECO:0007669"/>
    <property type="project" value="UniProtKB-KW"/>
</dbReference>
<comment type="caution">
    <text evidence="7">The sequence shown here is derived from an EMBL/GenBank/DDBJ whole genome shotgun (WGS) entry which is preliminary data.</text>
</comment>
<dbReference type="PRINTS" id="PR00099">
    <property type="entry name" value="CPSGATASE"/>
</dbReference>
<dbReference type="PANTHER" id="PTHR11405">
    <property type="entry name" value="CARBAMOYLTRANSFERASE FAMILY MEMBER"/>
    <property type="match status" value="1"/>
</dbReference>
<evidence type="ECO:0000256" key="2">
    <source>
        <dbReference type="ARBA" id="ARBA00022723"/>
    </source>
</evidence>
<dbReference type="GO" id="GO:0005737">
    <property type="term" value="C:cytoplasm"/>
    <property type="evidence" value="ECO:0007669"/>
    <property type="project" value="TreeGrafter"/>
</dbReference>
<protein>
    <submittedName>
        <fullName evidence="7">Carbamoyl phosphate synthetase</fullName>
    </submittedName>
</protein>
<keyword evidence="8" id="KW-1185">Reference proteome</keyword>
<dbReference type="InterPro" id="IPR029062">
    <property type="entry name" value="Class_I_gatase-like"/>
</dbReference>
<dbReference type="GO" id="GO:0046872">
    <property type="term" value="F:metal ion binding"/>
    <property type="evidence" value="ECO:0007669"/>
    <property type="project" value="UniProtKB-KW"/>
</dbReference>
<feature type="domain" description="Carbamoyl-phosphate synthase small subunit N-terminal" evidence="6">
    <location>
        <begin position="48"/>
        <end position="188"/>
    </location>
</feature>
<dbReference type="Gene3D" id="3.50.30.20">
    <property type="entry name" value="Carbamoyl-phosphate synthase small subunit, N-terminal domain"/>
    <property type="match status" value="1"/>
</dbReference>
<dbReference type="SMART" id="SM01097">
    <property type="entry name" value="CPSase_sm_chain"/>
    <property type="match status" value="1"/>
</dbReference>
<keyword evidence="4" id="KW-0067">ATP-binding</keyword>
<evidence type="ECO:0000256" key="1">
    <source>
        <dbReference type="ARBA" id="ARBA00022598"/>
    </source>
</evidence>
<dbReference type="InterPro" id="IPR016185">
    <property type="entry name" value="PreATP-grasp_dom_sf"/>
</dbReference>
<dbReference type="PANTHER" id="PTHR11405:SF5">
    <property type="entry name" value="CAD PROTEIN"/>
    <property type="match status" value="1"/>
</dbReference>
<dbReference type="Pfam" id="PF00988">
    <property type="entry name" value="CPSase_sm_chain"/>
    <property type="match status" value="1"/>
</dbReference>
<keyword evidence="2" id="KW-0479">Metal-binding</keyword>
<evidence type="ECO:0000256" key="3">
    <source>
        <dbReference type="ARBA" id="ARBA00022741"/>
    </source>
</evidence>
<dbReference type="GO" id="GO:0006541">
    <property type="term" value="P:glutamine metabolic process"/>
    <property type="evidence" value="ECO:0007669"/>
    <property type="project" value="TreeGrafter"/>
</dbReference>
<dbReference type="PRINTS" id="PR00096">
    <property type="entry name" value="GATASE"/>
</dbReference>
<dbReference type="SUPFAM" id="SSF52317">
    <property type="entry name" value="Class I glutamine amidotransferase-like"/>
    <property type="match status" value="1"/>
</dbReference>
<dbReference type="InterPro" id="IPR005479">
    <property type="entry name" value="CPAse_ATP-bd"/>
</dbReference>
<evidence type="ECO:0000313" key="7">
    <source>
        <dbReference type="EMBL" id="OEH78535.1"/>
    </source>
</evidence>
<evidence type="ECO:0000256" key="5">
    <source>
        <dbReference type="ARBA" id="ARBA00047359"/>
    </source>
</evidence>
<dbReference type="GO" id="GO:0004088">
    <property type="term" value="F:carbamoyl-phosphate synthase (glutamine-hydrolyzing) activity"/>
    <property type="evidence" value="ECO:0007669"/>
    <property type="project" value="TreeGrafter"/>
</dbReference>
<comment type="catalytic activity">
    <reaction evidence="5">
        <text>hydrogencarbonate + NH4(+) + 2 ATP = carbamoyl phosphate + 2 ADP + phosphate + 2 H(+)</text>
        <dbReference type="Rhea" id="RHEA:18029"/>
        <dbReference type="ChEBI" id="CHEBI:15378"/>
        <dbReference type="ChEBI" id="CHEBI:17544"/>
        <dbReference type="ChEBI" id="CHEBI:28938"/>
        <dbReference type="ChEBI" id="CHEBI:30616"/>
        <dbReference type="ChEBI" id="CHEBI:43474"/>
        <dbReference type="ChEBI" id="CHEBI:58228"/>
        <dbReference type="ChEBI" id="CHEBI:456216"/>
        <dbReference type="EC" id="6.3.4.16"/>
    </reaction>
</comment>
<dbReference type="SUPFAM" id="SSF52021">
    <property type="entry name" value="Carbamoyl phosphate synthetase, small subunit N-terminal domain"/>
    <property type="match status" value="1"/>
</dbReference>
<proteinExistence type="predicted"/>
<dbReference type="GO" id="GO:0004087">
    <property type="term" value="F:carbamoyl-phosphate synthase (ammonia) activity"/>
    <property type="evidence" value="ECO:0007669"/>
    <property type="project" value="UniProtKB-EC"/>
</dbReference>
<dbReference type="PRINTS" id="PR00098">
    <property type="entry name" value="CPSASE"/>
</dbReference>
<dbReference type="Gene3D" id="3.40.50.880">
    <property type="match status" value="2"/>
</dbReference>
<dbReference type="Pfam" id="PF00117">
    <property type="entry name" value="GATase"/>
    <property type="match status" value="1"/>
</dbReference>
<dbReference type="InterPro" id="IPR002474">
    <property type="entry name" value="CarbamoylP_synth_ssu_N"/>
</dbReference>
<dbReference type="InterPro" id="IPR035686">
    <property type="entry name" value="CPSase_GATase1"/>
</dbReference>
<dbReference type="PROSITE" id="PS51273">
    <property type="entry name" value="GATASE_TYPE_1"/>
    <property type="match status" value="1"/>
</dbReference>
<dbReference type="FunFam" id="3.40.50.20:FF:000001">
    <property type="entry name" value="Carbamoyl-phosphate synthase large chain"/>
    <property type="match status" value="1"/>
</dbReference>
<dbReference type="InterPro" id="IPR017926">
    <property type="entry name" value="GATASE"/>
</dbReference>
<dbReference type="SUPFAM" id="SSF52440">
    <property type="entry name" value="PreATP-grasp domain"/>
    <property type="match status" value="1"/>
</dbReference>
<evidence type="ECO:0000313" key="8">
    <source>
        <dbReference type="Proteomes" id="UP000095192"/>
    </source>
</evidence>
<dbReference type="Proteomes" id="UP000095192">
    <property type="component" value="Unassembled WGS sequence"/>
</dbReference>
<gene>
    <name evidence="7" type="ORF">cyc_00613</name>
</gene>
<dbReference type="InParanoid" id="A0A1D3D518"/>
<evidence type="ECO:0000259" key="6">
    <source>
        <dbReference type="SMART" id="SM01097"/>
    </source>
</evidence>
<dbReference type="EMBL" id="JROU02000698">
    <property type="protein sequence ID" value="OEH78535.1"/>
    <property type="molecule type" value="Genomic_DNA"/>
</dbReference>
<accession>A0A1D3D518</accession>
<dbReference type="CDD" id="cd01744">
    <property type="entry name" value="GATase1_CPSase"/>
    <property type="match status" value="1"/>
</dbReference>
<reference evidence="7 8" key="1">
    <citation type="journal article" date="2016" name="BMC Genomics">
        <title>Comparative genomics reveals Cyclospora cayetanensis possesses coccidia-like metabolism and invasion components but unique surface antigens.</title>
        <authorList>
            <person name="Liu S."/>
            <person name="Wang L."/>
            <person name="Zheng H."/>
            <person name="Xu Z."/>
            <person name="Roellig D.M."/>
            <person name="Li N."/>
            <person name="Frace M.A."/>
            <person name="Tang K."/>
            <person name="Arrowood M.J."/>
            <person name="Moss D.M."/>
            <person name="Zhang L."/>
            <person name="Feng Y."/>
            <person name="Xiao L."/>
        </authorList>
    </citation>
    <scope>NUCLEOTIDE SEQUENCE [LARGE SCALE GENOMIC DNA]</scope>
    <source>
        <strain evidence="7 8">CHN_HEN01</strain>
    </source>
</reference>
<dbReference type="InterPro" id="IPR036480">
    <property type="entry name" value="CarbP_synth_ssu_N_sf"/>
</dbReference>
<dbReference type="Gene3D" id="3.30.470.20">
    <property type="entry name" value="ATP-grasp fold, B domain"/>
    <property type="match status" value="1"/>
</dbReference>
<sequence length="702" mass="76632">MRPPQLPPEKELHLAAAFAAAVEKALSEEATLAATWGGVPLGLNDEKRMGMLLLQDGRQFLGISFGCSCAVSGEVVFNTGMVAYPESLTDPSYAGQILTLTYPIIGNYGVPSDEKDSLGLPLHLEGARVHVTALLTADYVPAPLAHWRARSRLGDWLKAQGVPALCGIDTRALTKHLRKVGAMLGKVVVLSEDEEAAVLKHLASPEAAAAAAELLSRVSAHPEVQSLLSHVSATAALQQLIEERVQRAARLQVFASALKAAGERLPLNNPNLRNLVADVSPKQPKVYVSAINASKPQVRILAVDCGMKANIYRQFLYTNFEGCNIVLKAVPWDYDFTSEEYDGLFISNGPGDPEMCKITIAHLAKALKQTRPIFGICLGNQLLALAAGAKTYKMKFGNRESLPPDYVPLFVNANDRSNEGISHRSLPFFSAQFHPEAAGGPTDTFFLFSEFIDSLKRQQFRQLARCIYTIPYQFPSGYRKILLLGSGGLSIGQAGEFDYSGSQAIKALREHNITVVLVNPNIATVQTSKHMAHRVYFVPVTPQFVSEILEKERPQGVLCSFGGQTALNCVVELHRTGILKKYDCQVLGTPIEAIISTEDREIFAQKLMEIGEQVAPSAAATNVEEAVAVAARIGYPVLIRAAFALGNTSLLRFLDTLPKRMLLADLLRRINSLRTRQTAGVFRDRSVRRRLQLQTLNIKASL</sequence>
<dbReference type="InterPro" id="IPR005483">
    <property type="entry name" value="CPSase_dom"/>
</dbReference>
<dbReference type="Gene3D" id="3.40.50.20">
    <property type="match status" value="1"/>
</dbReference>
<dbReference type="SUPFAM" id="SSF56059">
    <property type="entry name" value="Glutathione synthetase ATP-binding domain-like"/>
    <property type="match status" value="1"/>
</dbReference>
<dbReference type="VEuPathDB" id="ToxoDB:cyc_00613"/>
<organism evidence="7 8">
    <name type="scientific">Cyclospora cayetanensis</name>
    <dbReference type="NCBI Taxonomy" id="88456"/>
    <lineage>
        <taxon>Eukaryota</taxon>
        <taxon>Sar</taxon>
        <taxon>Alveolata</taxon>
        <taxon>Apicomplexa</taxon>
        <taxon>Conoidasida</taxon>
        <taxon>Coccidia</taxon>
        <taxon>Eucoccidiorida</taxon>
        <taxon>Eimeriorina</taxon>
        <taxon>Eimeriidae</taxon>
        <taxon>Cyclospora</taxon>
    </lineage>
</organism>
<dbReference type="Pfam" id="PF25596">
    <property type="entry name" value="CPSase_L_D1"/>
    <property type="match status" value="1"/>
</dbReference>
<evidence type="ECO:0000256" key="4">
    <source>
        <dbReference type="ARBA" id="ARBA00022840"/>
    </source>
</evidence>
<dbReference type="InterPro" id="IPR058047">
    <property type="entry name" value="CPSase_preATP-grasp"/>
</dbReference>
<keyword evidence="3" id="KW-0547">Nucleotide-binding</keyword>
<keyword evidence="1" id="KW-0436">Ligase</keyword>
<name>A0A1D3D518_9EIME</name>
<dbReference type="AlphaFoldDB" id="A0A1D3D518"/>
<dbReference type="FunFam" id="3.50.30.20:FF:000002">
    <property type="entry name" value="Carbamoyl-phosphate synthase 1, mitochondrial"/>
    <property type="match status" value="1"/>
</dbReference>
<dbReference type="Pfam" id="PF02786">
    <property type="entry name" value="CPSase_L_D2"/>
    <property type="match status" value="1"/>
</dbReference>
<dbReference type="VEuPathDB" id="ToxoDB:LOC34621136"/>